<protein>
    <submittedName>
        <fullName evidence="1">Uncharacterized protein</fullName>
    </submittedName>
</protein>
<dbReference type="EMBL" id="CP017708">
    <property type="protein sequence ID" value="WAN69321.1"/>
    <property type="molecule type" value="Genomic_DNA"/>
</dbReference>
<gene>
    <name evidence="1" type="ORF">BJP36_43990</name>
</gene>
<evidence type="ECO:0000313" key="1">
    <source>
        <dbReference type="EMBL" id="WAN69321.1"/>
    </source>
</evidence>
<proteinExistence type="predicted"/>
<accession>A0A9Q9UVY5</accession>
<name>A0A9Q9UVY5_MOOP1</name>
<dbReference type="Proteomes" id="UP000176944">
    <property type="component" value="Chromosome"/>
</dbReference>
<reference evidence="1" key="1">
    <citation type="journal article" date="2017" name="Proc. Natl. Acad. Sci. U.S.A.">
        <title>Comparative genomics uncovers the prolific and distinctive metabolic potential of the cyanobacterial genus Moorea.</title>
        <authorList>
            <person name="Leao T."/>
            <person name="Castelao G."/>
            <person name="Korobeynikov A."/>
            <person name="Monroe E.A."/>
            <person name="Podell S."/>
            <person name="Glukhov E."/>
            <person name="Allen E.E."/>
            <person name="Gerwick W.H."/>
            <person name="Gerwick L."/>
        </authorList>
    </citation>
    <scope>NUCLEOTIDE SEQUENCE</scope>
    <source>
        <strain evidence="1">JHB</strain>
    </source>
</reference>
<dbReference type="AlphaFoldDB" id="A0A9Q9UVY5"/>
<sequence length="50" mass="5388">MGKLWKRLKLCVETVGNLWGKVGTNDKNSYSFVGGGKLVTTDGAIVDCDL</sequence>
<reference evidence="1" key="2">
    <citation type="submission" date="2022-10" db="EMBL/GenBank/DDBJ databases">
        <authorList>
            <person name="Ngo T.-E."/>
        </authorList>
    </citation>
    <scope>NUCLEOTIDE SEQUENCE</scope>
    <source>
        <strain evidence="1">JHB</strain>
    </source>
</reference>
<organism evidence="1">
    <name type="scientific">Moorena producens (strain JHB)</name>
    <dbReference type="NCBI Taxonomy" id="1454205"/>
    <lineage>
        <taxon>Bacteria</taxon>
        <taxon>Bacillati</taxon>
        <taxon>Cyanobacteriota</taxon>
        <taxon>Cyanophyceae</taxon>
        <taxon>Coleofasciculales</taxon>
        <taxon>Coleofasciculaceae</taxon>
        <taxon>Moorena</taxon>
    </lineage>
</organism>